<comment type="similarity">
    <text evidence="2 6">Belongs to the enoyl-CoA hydratase/isomerase family.</text>
</comment>
<dbReference type="Proteomes" id="UP000603317">
    <property type="component" value="Unassembled WGS sequence"/>
</dbReference>
<evidence type="ECO:0000256" key="2">
    <source>
        <dbReference type="ARBA" id="ARBA00005254"/>
    </source>
</evidence>
<comment type="caution">
    <text evidence="7">The sequence shown here is derived from an EMBL/GenBank/DDBJ whole genome shotgun (WGS) entry which is preliminary data.</text>
</comment>
<dbReference type="InterPro" id="IPR018376">
    <property type="entry name" value="Enoyl-CoA_hyd/isom_CS"/>
</dbReference>
<dbReference type="RefSeq" id="WP_229658167.1">
    <property type="nucleotide sequence ID" value="NZ_BMID01000001.1"/>
</dbReference>
<reference evidence="8" key="1">
    <citation type="journal article" date="2019" name="Int. J. Syst. Evol. Microbiol.">
        <title>The Global Catalogue of Microorganisms (GCM) 10K type strain sequencing project: providing services to taxonomists for standard genome sequencing and annotation.</title>
        <authorList>
            <consortium name="The Broad Institute Genomics Platform"/>
            <consortium name="The Broad Institute Genome Sequencing Center for Infectious Disease"/>
            <person name="Wu L."/>
            <person name="Ma J."/>
        </authorList>
    </citation>
    <scope>NUCLEOTIDE SEQUENCE [LARGE SCALE GENOMIC DNA]</scope>
    <source>
        <strain evidence="8">CGMCC 1.15297</strain>
    </source>
</reference>
<dbReference type="InterPro" id="IPR045002">
    <property type="entry name" value="Ech1-like"/>
</dbReference>
<evidence type="ECO:0000313" key="8">
    <source>
        <dbReference type="Proteomes" id="UP000603317"/>
    </source>
</evidence>
<dbReference type="EMBL" id="BMID01000001">
    <property type="protein sequence ID" value="GGA10307.1"/>
    <property type="molecule type" value="Genomic_DNA"/>
</dbReference>
<dbReference type="InterPro" id="IPR014748">
    <property type="entry name" value="Enoyl-CoA_hydra_C"/>
</dbReference>
<dbReference type="PANTHER" id="PTHR43149:SF1">
    <property type="entry name" value="DELTA(3,5)-DELTA(2,4)-DIENOYL-COA ISOMERASE, MITOCHONDRIAL"/>
    <property type="match status" value="1"/>
</dbReference>
<sequence>MTELSYENNERVAIEVEDHVAQVRLVRGDKMNALDPEMFDSIIRAQLALSKARGIRAVVLSGEGRAFCAGLDLASMATVGQNDPTPLTERTYGNANRFQEVSVGWRKLPMPVVAALHGVCFGGGMQIASGADIRVAHPATRMAIMELKWGIIPDMGGFQLWRGTVRDDVLRRLVYTYEEFTGVQAQDWGLVTELADEPLERATELARTIVDRNPSAIREANGLFGTYLDLKPDEILMEESIRQQRLIGTKNQMEAVASQMAKRKGEFEDP</sequence>
<evidence type="ECO:0000313" key="7">
    <source>
        <dbReference type="EMBL" id="GGA10307.1"/>
    </source>
</evidence>
<dbReference type="CDD" id="cd06558">
    <property type="entry name" value="crotonase-like"/>
    <property type="match status" value="1"/>
</dbReference>
<dbReference type="SUPFAM" id="SSF52096">
    <property type="entry name" value="ClpP/crotonase"/>
    <property type="match status" value="1"/>
</dbReference>
<evidence type="ECO:0000256" key="3">
    <source>
        <dbReference type="ARBA" id="ARBA00022832"/>
    </source>
</evidence>
<dbReference type="Gene3D" id="1.10.12.10">
    <property type="entry name" value="Lyase 2-enoyl-coa Hydratase, Chain A, domain 2"/>
    <property type="match status" value="1"/>
</dbReference>
<keyword evidence="5" id="KW-0413">Isomerase</keyword>
<keyword evidence="4" id="KW-0443">Lipid metabolism</keyword>
<evidence type="ECO:0000256" key="5">
    <source>
        <dbReference type="ARBA" id="ARBA00023235"/>
    </source>
</evidence>
<comment type="pathway">
    <text evidence="1">Lipid metabolism; fatty acid beta-oxidation.</text>
</comment>
<evidence type="ECO:0000256" key="1">
    <source>
        <dbReference type="ARBA" id="ARBA00005005"/>
    </source>
</evidence>
<gene>
    <name evidence="7" type="ORF">GCM10010923_20960</name>
</gene>
<accession>A0ABQ1FG35</accession>
<dbReference type="PANTHER" id="PTHR43149">
    <property type="entry name" value="ENOYL-COA HYDRATASE"/>
    <property type="match status" value="1"/>
</dbReference>
<dbReference type="PROSITE" id="PS00166">
    <property type="entry name" value="ENOYL_COA_HYDRATASE"/>
    <property type="match status" value="1"/>
</dbReference>
<proteinExistence type="inferred from homology"/>
<evidence type="ECO:0000256" key="4">
    <source>
        <dbReference type="ARBA" id="ARBA00023098"/>
    </source>
</evidence>
<dbReference type="Pfam" id="PF00378">
    <property type="entry name" value="ECH_1"/>
    <property type="match status" value="1"/>
</dbReference>
<protein>
    <submittedName>
        <fullName evidence="7">Enoyl-CoA hydratase</fullName>
    </submittedName>
</protein>
<organism evidence="7 8">
    <name type="scientific">Blastomonas marina</name>
    <dbReference type="NCBI Taxonomy" id="1867408"/>
    <lineage>
        <taxon>Bacteria</taxon>
        <taxon>Pseudomonadati</taxon>
        <taxon>Pseudomonadota</taxon>
        <taxon>Alphaproteobacteria</taxon>
        <taxon>Sphingomonadales</taxon>
        <taxon>Sphingomonadaceae</taxon>
        <taxon>Blastomonas</taxon>
    </lineage>
</organism>
<dbReference type="InterPro" id="IPR001753">
    <property type="entry name" value="Enoyl-CoA_hydra/iso"/>
</dbReference>
<dbReference type="InterPro" id="IPR029045">
    <property type="entry name" value="ClpP/crotonase-like_dom_sf"/>
</dbReference>
<keyword evidence="3" id="KW-0276">Fatty acid metabolism</keyword>
<dbReference type="Gene3D" id="3.90.226.10">
    <property type="entry name" value="2-enoyl-CoA Hydratase, Chain A, domain 1"/>
    <property type="match status" value="1"/>
</dbReference>
<dbReference type="NCBIfam" id="NF005699">
    <property type="entry name" value="PRK07509.1"/>
    <property type="match status" value="1"/>
</dbReference>
<evidence type="ECO:0000256" key="6">
    <source>
        <dbReference type="RuleBase" id="RU003707"/>
    </source>
</evidence>
<name>A0ABQ1FG35_9SPHN</name>
<keyword evidence="8" id="KW-1185">Reference proteome</keyword>